<dbReference type="InterPro" id="IPR038973">
    <property type="entry name" value="MutL/Mlh/Pms-like"/>
</dbReference>
<dbReference type="OrthoDB" id="10254304at2759"/>
<accession>A0A2V0PPI0</accession>
<reference evidence="8 9" key="1">
    <citation type="journal article" date="2018" name="Sci. Rep.">
        <title>Raphidocelis subcapitata (=Pseudokirchneriella subcapitata) provides an insight into genome evolution and environmental adaptations in the Sphaeropleales.</title>
        <authorList>
            <person name="Suzuki S."/>
            <person name="Yamaguchi H."/>
            <person name="Nakajima N."/>
            <person name="Kawachi M."/>
        </authorList>
    </citation>
    <scope>NUCLEOTIDE SEQUENCE [LARGE SCALE GENOMIC DNA]</scope>
    <source>
        <strain evidence="8 9">NIES-35</strain>
    </source>
</reference>
<dbReference type="InterPro" id="IPR014762">
    <property type="entry name" value="DNA_mismatch_repair_CS"/>
</dbReference>
<name>A0A2V0PPI0_9CHLO</name>
<dbReference type="Pfam" id="PF01119">
    <property type="entry name" value="DNA_mis_repair"/>
    <property type="match status" value="1"/>
</dbReference>
<dbReference type="GO" id="GO:0016887">
    <property type="term" value="F:ATP hydrolysis activity"/>
    <property type="evidence" value="ECO:0007669"/>
    <property type="project" value="InterPro"/>
</dbReference>
<dbReference type="FunCoup" id="A0A2V0PPI0">
    <property type="interactions" value="1683"/>
</dbReference>
<gene>
    <name evidence="8" type="ORF">Rsub_12643</name>
</gene>
<comment type="similarity">
    <text evidence="2">Belongs to the DNA mismatch repair MutL/HexB family.</text>
</comment>
<evidence type="ECO:0000256" key="5">
    <source>
        <dbReference type="ARBA" id="ARBA00023242"/>
    </source>
</evidence>
<feature type="region of interest" description="Disordered" evidence="6">
    <location>
        <begin position="419"/>
        <end position="455"/>
    </location>
</feature>
<dbReference type="InParanoid" id="A0A2V0PPI0"/>
<keyword evidence="9" id="KW-1185">Reference proteome</keyword>
<dbReference type="SUPFAM" id="SSF54211">
    <property type="entry name" value="Ribosomal protein S5 domain 2-like"/>
    <property type="match status" value="1"/>
</dbReference>
<organism evidence="8 9">
    <name type="scientific">Raphidocelis subcapitata</name>
    <dbReference type="NCBI Taxonomy" id="307507"/>
    <lineage>
        <taxon>Eukaryota</taxon>
        <taxon>Viridiplantae</taxon>
        <taxon>Chlorophyta</taxon>
        <taxon>core chlorophytes</taxon>
        <taxon>Chlorophyceae</taxon>
        <taxon>CS clade</taxon>
        <taxon>Sphaeropleales</taxon>
        <taxon>Selenastraceae</taxon>
        <taxon>Raphidocelis</taxon>
    </lineage>
</organism>
<feature type="compositionally biased region" description="Low complexity" evidence="6">
    <location>
        <begin position="579"/>
        <end position="591"/>
    </location>
</feature>
<keyword evidence="4" id="KW-0234">DNA repair</keyword>
<dbReference type="FunFam" id="3.30.230.10:FF:000014">
    <property type="entry name" value="DNA mismatch repair protein Mlh1"/>
    <property type="match status" value="1"/>
</dbReference>
<evidence type="ECO:0000259" key="7">
    <source>
        <dbReference type="SMART" id="SM01340"/>
    </source>
</evidence>
<keyword evidence="5" id="KW-0539">Nucleus</keyword>
<dbReference type="InterPro" id="IPR014721">
    <property type="entry name" value="Ribsml_uS5_D2-typ_fold_subgr"/>
</dbReference>
<dbReference type="Gene3D" id="3.30.565.10">
    <property type="entry name" value="Histidine kinase-like ATPase, C-terminal domain"/>
    <property type="match status" value="1"/>
</dbReference>
<evidence type="ECO:0000256" key="2">
    <source>
        <dbReference type="ARBA" id="ARBA00006082"/>
    </source>
</evidence>
<evidence type="ECO:0000313" key="9">
    <source>
        <dbReference type="Proteomes" id="UP000247498"/>
    </source>
</evidence>
<feature type="region of interest" description="Disordered" evidence="6">
    <location>
        <begin position="545"/>
        <end position="591"/>
    </location>
</feature>
<protein>
    <submittedName>
        <fullName evidence="8">DNA mismatch repair protein</fullName>
    </submittedName>
</protein>
<dbReference type="GO" id="GO:0140664">
    <property type="term" value="F:ATP-dependent DNA damage sensor activity"/>
    <property type="evidence" value="ECO:0007669"/>
    <property type="project" value="InterPro"/>
</dbReference>
<feature type="compositionally biased region" description="Low complexity" evidence="6">
    <location>
        <begin position="419"/>
        <end position="445"/>
    </location>
</feature>
<feature type="compositionally biased region" description="Gly residues" evidence="6">
    <location>
        <begin position="480"/>
        <end position="495"/>
    </location>
</feature>
<dbReference type="InterPro" id="IPR020568">
    <property type="entry name" value="Ribosomal_Su5_D2-typ_SF"/>
</dbReference>
<dbReference type="GO" id="GO:0030983">
    <property type="term" value="F:mismatched DNA binding"/>
    <property type="evidence" value="ECO:0007669"/>
    <property type="project" value="InterPro"/>
</dbReference>
<dbReference type="Pfam" id="PF13589">
    <property type="entry name" value="HATPase_c_3"/>
    <property type="match status" value="1"/>
</dbReference>
<dbReference type="FunFam" id="3.30.565.10:FF:000003">
    <property type="entry name" value="DNA mismatch repair endonuclease MutL"/>
    <property type="match status" value="1"/>
</dbReference>
<dbReference type="PANTHER" id="PTHR10073:SF12">
    <property type="entry name" value="DNA MISMATCH REPAIR PROTEIN MLH1"/>
    <property type="match status" value="1"/>
</dbReference>
<dbReference type="STRING" id="307507.A0A2V0PPI0"/>
<sequence>MSAAGTAGAAGGGGSGSGDAAPASAAAAAPAAPPAPAPIRQLPEAVVHRIAAGEVIQRPASALKEMLENSIDAGASRVSVTVKEGGLRLLQVADDGSGVARSDLPLLCVRHATSKLRAYEDLETIATLGFRGEALASISFVAHLSVTTMTRGAQHAWRASYQDGALLDPPGAKPCAGVPGTVLTVEDLFFNVPTRRKAFRAGGSEEGALILDLLQARVFGGGTRYAVWAAPRVGFTLRRQGESRADLATSPGASRLDVVRAIHGPDLAACLLPLAVSRGLEPTADLPADAPGGPHLRAEGFVTSLAWTGRRGALVLFINGRCVECGPLKRGAEAVYASLLPKGPKPWMFLDVALPPRQVEVNVHPTKREVGFLGQDEIVDAICRELEATLLAAMSSRTFATEAPPTAAATSLRLAEQIARQPSGSGQQQQRQQQQQQGASQQPQKPAAPPAYRPDKLVRADHRTRTMDAFVVRGGAAARAGGGDISGGDAGGGAAAEGEQRAAGELPASAAALAAVGGGVPRKRRAAEHDRLNFSSSMVAAGQAAAAGAAAEEGDPHDGAEEGRAGPAPGASKPPLPGGVPRAVRPRPNQAALTRVPAARALLAAREASTHEALWALVRQHVFVGLADEAGEWALLQHGTRLYLLAAGPLTADLFEQQLLRRWGCCPAVALAEPLGLREVAEAGLELEAAAGRWQPTDGPIPELAGLVAAILVTRAPLLAQAGITFDADGRLASLPALLEGYAPDLARLPGLVLALARDVDWEAGEDAAIAGVAAAVAKFYALQPLEAALDSSGGGGDGGEGGSGAEPMDVDGDGSGGRGGSAAPSSTSTAAPSAAGDELAAHRSLAGREWAARHVVFPAVKALLRPQAARVKDGSVLLLTSMERLYRTFERCG</sequence>
<dbReference type="Gene3D" id="3.30.230.10">
    <property type="match status" value="1"/>
</dbReference>
<dbReference type="InterPro" id="IPR002099">
    <property type="entry name" value="MutL/Mlh/PMS"/>
</dbReference>
<feature type="region of interest" description="Disordered" evidence="6">
    <location>
        <begin position="1"/>
        <end position="35"/>
    </location>
</feature>
<dbReference type="InterPro" id="IPR032189">
    <property type="entry name" value="Mlh1_C"/>
</dbReference>
<dbReference type="InterPro" id="IPR036890">
    <property type="entry name" value="HATPase_C_sf"/>
</dbReference>
<dbReference type="SUPFAM" id="SSF55874">
    <property type="entry name" value="ATPase domain of HSP90 chaperone/DNA topoisomerase II/histidine kinase"/>
    <property type="match status" value="1"/>
</dbReference>
<keyword evidence="3" id="KW-0227">DNA damage</keyword>
<dbReference type="PANTHER" id="PTHR10073">
    <property type="entry name" value="DNA MISMATCH REPAIR PROTEIN MLH, PMS, MUTL"/>
    <property type="match status" value="1"/>
</dbReference>
<evidence type="ECO:0000256" key="6">
    <source>
        <dbReference type="SAM" id="MobiDB-lite"/>
    </source>
</evidence>
<dbReference type="InterPro" id="IPR013507">
    <property type="entry name" value="DNA_mismatch_S5_2-like"/>
</dbReference>
<evidence type="ECO:0000256" key="4">
    <source>
        <dbReference type="ARBA" id="ARBA00023204"/>
    </source>
</evidence>
<dbReference type="AlphaFoldDB" id="A0A2V0PPI0"/>
<dbReference type="PROSITE" id="PS00058">
    <property type="entry name" value="DNA_MISMATCH_REPAIR_1"/>
    <property type="match status" value="1"/>
</dbReference>
<dbReference type="CDD" id="cd16926">
    <property type="entry name" value="HATPase_MutL-MLH-PMS-like"/>
    <property type="match status" value="1"/>
</dbReference>
<comment type="caution">
    <text evidence="8">The sequence shown here is derived from an EMBL/GenBank/DDBJ whole genome shotgun (WGS) entry which is preliminary data.</text>
</comment>
<feature type="compositionally biased region" description="Basic and acidic residues" evidence="6">
    <location>
        <begin position="554"/>
        <end position="564"/>
    </location>
</feature>
<dbReference type="Pfam" id="PF16413">
    <property type="entry name" value="Mlh1_C"/>
    <property type="match status" value="1"/>
</dbReference>
<dbReference type="EMBL" id="BDRX01000182">
    <property type="protein sequence ID" value="GBF99950.1"/>
    <property type="molecule type" value="Genomic_DNA"/>
</dbReference>
<proteinExistence type="inferred from homology"/>
<evidence type="ECO:0000256" key="3">
    <source>
        <dbReference type="ARBA" id="ARBA00022763"/>
    </source>
</evidence>
<dbReference type="NCBIfam" id="TIGR00585">
    <property type="entry name" value="mutl"/>
    <property type="match status" value="1"/>
</dbReference>
<dbReference type="SMART" id="SM01340">
    <property type="entry name" value="DNA_mis_repair"/>
    <property type="match status" value="1"/>
</dbReference>
<feature type="compositionally biased region" description="Low complexity" evidence="6">
    <location>
        <begin position="18"/>
        <end position="30"/>
    </location>
</feature>
<evidence type="ECO:0000313" key="8">
    <source>
        <dbReference type="EMBL" id="GBF99950.1"/>
    </source>
</evidence>
<dbReference type="GO" id="GO:0032389">
    <property type="term" value="C:MutLalpha complex"/>
    <property type="evidence" value="ECO:0007669"/>
    <property type="project" value="TreeGrafter"/>
</dbReference>
<evidence type="ECO:0000256" key="1">
    <source>
        <dbReference type="ARBA" id="ARBA00004123"/>
    </source>
</evidence>
<feature type="region of interest" description="Disordered" evidence="6">
    <location>
        <begin position="792"/>
        <end position="837"/>
    </location>
</feature>
<feature type="compositionally biased region" description="Gly residues" evidence="6">
    <location>
        <begin position="793"/>
        <end position="805"/>
    </location>
</feature>
<feature type="region of interest" description="Disordered" evidence="6">
    <location>
        <begin position="478"/>
        <end position="502"/>
    </location>
</feature>
<dbReference type="Proteomes" id="UP000247498">
    <property type="component" value="Unassembled WGS sequence"/>
</dbReference>
<comment type="subcellular location">
    <subcellularLocation>
        <location evidence="1">Nucleus</location>
    </subcellularLocation>
</comment>
<dbReference type="GO" id="GO:0005524">
    <property type="term" value="F:ATP binding"/>
    <property type="evidence" value="ECO:0007669"/>
    <property type="project" value="InterPro"/>
</dbReference>
<feature type="compositionally biased region" description="Gly residues" evidence="6">
    <location>
        <begin position="8"/>
        <end position="17"/>
    </location>
</feature>
<feature type="domain" description="DNA mismatch repair protein S5" evidence="7">
    <location>
        <begin position="259"/>
        <end position="391"/>
    </location>
</feature>
<feature type="compositionally biased region" description="Low complexity" evidence="6">
    <location>
        <begin position="822"/>
        <end position="837"/>
    </location>
</feature>
<dbReference type="GO" id="GO:0006298">
    <property type="term" value="P:mismatch repair"/>
    <property type="evidence" value="ECO:0007669"/>
    <property type="project" value="InterPro"/>
</dbReference>